<accession>A0AAV3SKR2</accession>
<reference evidence="2" key="3">
    <citation type="submission" date="2023-12" db="EMBL/GenBank/DDBJ databases">
        <authorList>
            <person name="Sun Q."/>
            <person name="Inoue M."/>
        </authorList>
    </citation>
    <scope>NUCLEOTIDE SEQUENCE</scope>
    <source>
        <strain evidence="2">JCM 12289</strain>
    </source>
</reference>
<protein>
    <recommendedName>
        <fullName evidence="6">Small CPxCG-related zinc finger protein</fullName>
    </recommendedName>
</protein>
<dbReference type="EMBL" id="CP095005">
    <property type="protein sequence ID" value="UOO95386.1"/>
    <property type="molecule type" value="Genomic_DNA"/>
</dbReference>
<evidence type="ECO:0000313" key="3">
    <source>
        <dbReference type="EMBL" id="UOO95386.1"/>
    </source>
</evidence>
<dbReference type="RefSeq" id="WP_244703083.1">
    <property type="nucleotide sequence ID" value="NZ_BAAADN010000089.1"/>
</dbReference>
<organism evidence="2 5">
    <name type="scientific">Halococcus dombrowskii</name>
    <dbReference type="NCBI Taxonomy" id="179637"/>
    <lineage>
        <taxon>Archaea</taxon>
        <taxon>Methanobacteriati</taxon>
        <taxon>Methanobacteriota</taxon>
        <taxon>Stenosarchaea group</taxon>
        <taxon>Halobacteria</taxon>
        <taxon>Halobacteriales</taxon>
        <taxon>Halococcaceae</taxon>
        <taxon>Halococcus</taxon>
    </lineage>
</organism>
<evidence type="ECO:0000313" key="2">
    <source>
        <dbReference type="EMBL" id="GAA0476731.1"/>
    </source>
</evidence>
<reference evidence="3" key="2">
    <citation type="submission" date="2022-04" db="EMBL/GenBank/DDBJ databases">
        <title>Sequencing and genomic assembly of Halococcus dombrowskii.</title>
        <authorList>
            <person name="Lim S.W."/>
            <person name="MacLea K.S."/>
        </authorList>
    </citation>
    <scope>NUCLEOTIDE SEQUENCE</scope>
    <source>
        <strain evidence="3">H4</strain>
    </source>
</reference>
<keyword evidence="4" id="KW-1185">Reference proteome</keyword>
<sequence>MSEEPRPNGTDPDPPGETPDPTPAGTDCALCGTDLSPSEYPNCRAVLIDESGPGEETETIRMVCPDCFADLDGEFTDHAPSGQSV</sequence>
<reference evidence="2" key="1">
    <citation type="journal article" date="2014" name="Int. J. Syst. Evol. Microbiol.">
        <title>Complete genome sequence of Corynebacterium casei LMG S-19264T (=DSM 44701T), isolated from a smear-ripened cheese.</title>
        <authorList>
            <consortium name="US DOE Joint Genome Institute (JGI-PGF)"/>
            <person name="Walter F."/>
            <person name="Albersmeier A."/>
            <person name="Kalinowski J."/>
            <person name="Ruckert C."/>
        </authorList>
    </citation>
    <scope>NUCLEOTIDE SEQUENCE</scope>
    <source>
        <strain evidence="2">JCM 12289</strain>
    </source>
</reference>
<evidence type="ECO:0000313" key="4">
    <source>
        <dbReference type="Proteomes" id="UP000830542"/>
    </source>
</evidence>
<evidence type="ECO:0008006" key="6">
    <source>
        <dbReference type="Google" id="ProtNLM"/>
    </source>
</evidence>
<dbReference type="KEGG" id="hdo:MUK72_01430"/>
<feature type="region of interest" description="Disordered" evidence="1">
    <location>
        <begin position="1"/>
        <end position="31"/>
    </location>
</feature>
<dbReference type="AlphaFoldDB" id="A0AAV3SKR2"/>
<name>A0AAV3SKR2_HALDO</name>
<evidence type="ECO:0000256" key="1">
    <source>
        <dbReference type="SAM" id="MobiDB-lite"/>
    </source>
</evidence>
<evidence type="ECO:0000313" key="5">
    <source>
        <dbReference type="Proteomes" id="UP001500962"/>
    </source>
</evidence>
<dbReference type="Proteomes" id="UP001500962">
    <property type="component" value="Unassembled WGS sequence"/>
</dbReference>
<dbReference type="GeneID" id="71760468"/>
<feature type="compositionally biased region" description="Pro residues" evidence="1">
    <location>
        <begin position="12"/>
        <end position="22"/>
    </location>
</feature>
<dbReference type="EMBL" id="BAAADN010000089">
    <property type="protein sequence ID" value="GAA0476731.1"/>
    <property type="molecule type" value="Genomic_DNA"/>
</dbReference>
<dbReference type="Proteomes" id="UP000830542">
    <property type="component" value="Chromosome"/>
</dbReference>
<gene>
    <name evidence="2" type="ORF">GCM10008985_36310</name>
    <name evidence="3" type="ORF">MUK72_01430</name>
</gene>
<proteinExistence type="predicted"/>